<sequence length="769" mass="85399">MTKQGTAQMSLDDDFDRPFEDVEPLQWGALRELCNASSEYFASHQDENSIRIRAALTAILDHLVQLQPLYKEISRIAPMFDLDAQTPGNGYRSFLVLIDKCIIHSRLICHQIYCQKDSIFFRKSYYMREVEACSQLLASLCTCLEHLQTLYSWSEHLSDGKPSLFIGDNHNPHEILNKVDSINQYCFYGRCLGFQFHDSLKPILKTIMVCMATFSEAFYANGTLLARCANSVKYMLDPEVRARRIVDVSQRADISFCQAFWFLNEADLARRLPAITAPSLAINQIISIPPEELTLLTLSGSTVSIPIPSSHVGKKPIHVRLFSSKRRLGMLSFLSLNSLQLSKNYCETSVSLLCSTCFSQVGSGGVAGELHGLSNELIIHCHGGGFVAQTSLSHETYLRDWAINLGIPILSIDYSLAPEAPFPRALEEVLYAYAWSLNHASTLLGSTAQKIVFAGDSAGANLNLGVTLKCLQLNIRKPDGIFMAYTPVLVDFVLSPSRLLCLTDPLLPMGFLLRCLKAYAAECSKSESESFAEVSESDLIALALSPNGDETNDAHKLASLPSDSTLNSVTLTEVDVCDNFHFTSLYFLNILSNVTGTEHLQDEAKSQEYVNKFFDLYRNCGKTNASTHVGNGTINTGNNVSKNDKSWSFFGWSLSGRHRESRELDIENVKSPMEEFIFTVPRDPYLSPYLAADHLLAQLPPVKMLTLELDPCLDDSVMFARKLRSLGVLVTLDILPGLPHGFLNLTPVSKEASEGSDLCVKRLQELLAS</sequence>
<dbReference type="GO" id="GO:0005829">
    <property type="term" value="C:cytosol"/>
    <property type="evidence" value="ECO:0007669"/>
    <property type="project" value="TreeGrafter"/>
</dbReference>
<comment type="caution">
    <text evidence="3">The sequence shown here is derived from an EMBL/GenBank/DDBJ whole genome shotgun (WGS) entry which is preliminary data.</text>
</comment>
<keyword evidence="4" id="KW-1185">Reference proteome</keyword>
<dbReference type="PANTHER" id="PTHR23025:SF3">
    <property type="entry name" value="HORMONE-SENSITIVE LIPASE"/>
    <property type="match status" value="1"/>
</dbReference>
<feature type="domain" description="Alpha/beta hydrolase fold-3" evidence="2">
    <location>
        <begin position="682"/>
        <end position="743"/>
    </location>
</feature>
<organism evidence="3 4">
    <name type="scientific">Frieseomelitta varia</name>
    <dbReference type="NCBI Taxonomy" id="561572"/>
    <lineage>
        <taxon>Eukaryota</taxon>
        <taxon>Metazoa</taxon>
        <taxon>Ecdysozoa</taxon>
        <taxon>Arthropoda</taxon>
        <taxon>Hexapoda</taxon>
        <taxon>Insecta</taxon>
        <taxon>Pterygota</taxon>
        <taxon>Neoptera</taxon>
        <taxon>Endopterygota</taxon>
        <taxon>Hymenoptera</taxon>
        <taxon>Apocrita</taxon>
        <taxon>Aculeata</taxon>
        <taxon>Apoidea</taxon>
        <taxon>Anthophila</taxon>
        <taxon>Apidae</taxon>
        <taxon>Frieseomelitta</taxon>
    </lineage>
</organism>
<dbReference type="GO" id="GO:0008203">
    <property type="term" value="P:cholesterol metabolic process"/>
    <property type="evidence" value="ECO:0007669"/>
    <property type="project" value="InterPro"/>
</dbReference>
<evidence type="ECO:0000313" key="4">
    <source>
        <dbReference type="Proteomes" id="UP000655588"/>
    </source>
</evidence>
<dbReference type="InterPro" id="IPR013094">
    <property type="entry name" value="AB_hydrolase_3"/>
</dbReference>
<reference evidence="3" key="1">
    <citation type="submission" date="2019-11" db="EMBL/GenBank/DDBJ databases">
        <title>The nuclear and mitochondrial genomes of Frieseomelitta varia - a highly eusocial stingless bee (Meliponini) with a permanently sterile worker caste.</title>
        <authorList>
            <person name="Freitas F.C.P."/>
            <person name="Lourenco A.P."/>
            <person name="Nunes F.M.F."/>
            <person name="Paschoal A.R."/>
            <person name="Abreu F.C.P."/>
            <person name="Barbin F.O."/>
            <person name="Bataglia L."/>
            <person name="Cardoso-Junior C.A.M."/>
            <person name="Cervoni M.S."/>
            <person name="Silva S.R."/>
            <person name="Dalarmi F."/>
            <person name="Del Lama M.A."/>
            <person name="Depintor T.S."/>
            <person name="Ferreira K.M."/>
            <person name="Goria P.S."/>
            <person name="Jaskot M.C."/>
            <person name="Lago D.C."/>
            <person name="Luna-Lucena D."/>
            <person name="Moda L.M."/>
            <person name="Nascimento L."/>
            <person name="Pedrino M."/>
            <person name="Rabico F.O."/>
            <person name="Sanches F.C."/>
            <person name="Santos D.E."/>
            <person name="Santos C.G."/>
            <person name="Vieira J."/>
            <person name="Lopes T.F."/>
            <person name="Barchuk A.R."/>
            <person name="Hartfelder K."/>
            <person name="Simoes Z.L.P."/>
            <person name="Bitondi M.M.G."/>
            <person name="Pinheiro D.G."/>
        </authorList>
    </citation>
    <scope>NUCLEOTIDE SEQUENCE</scope>
    <source>
        <strain evidence="3">USP_RPSP 00005682</strain>
        <tissue evidence="3">Whole individual</tissue>
    </source>
</reference>
<feature type="domain" description="Hormone-sensitive lipase N-terminal" evidence="1">
    <location>
        <begin position="27"/>
        <end position="330"/>
    </location>
</feature>
<gene>
    <name evidence="3" type="ORF">E2986_07652</name>
</gene>
<dbReference type="EMBL" id="WNWW01001824">
    <property type="protein sequence ID" value="KAF3419767.1"/>
    <property type="molecule type" value="Genomic_DNA"/>
</dbReference>
<dbReference type="SUPFAM" id="SSF53474">
    <property type="entry name" value="alpha/beta-Hydrolases"/>
    <property type="match status" value="1"/>
</dbReference>
<dbReference type="Proteomes" id="UP000655588">
    <property type="component" value="Unassembled WGS sequence"/>
</dbReference>
<dbReference type="Pfam" id="PF07859">
    <property type="entry name" value="Abhydrolase_3"/>
    <property type="match status" value="2"/>
</dbReference>
<evidence type="ECO:0000259" key="2">
    <source>
        <dbReference type="Pfam" id="PF07859"/>
    </source>
</evidence>
<dbReference type="PANTHER" id="PTHR23025">
    <property type="entry name" value="TRIACYLGLYCEROL LIPASE"/>
    <property type="match status" value="1"/>
</dbReference>
<dbReference type="Pfam" id="PF06350">
    <property type="entry name" value="HSL_N"/>
    <property type="match status" value="1"/>
</dbReference>
<dbReference type="GO" id="GO:0019433">
    <property type="term" value="P:triglyceride catabolic process"/>
    <property type="evidence" value="ECO:0007669"/>
    <property type="project" value="TreeGrafter"/>
</dbReference>
<dbReference type="GO" id="GO:0004806">
    <property type="term" value="F:triacylglycerol lipase activity"/>
    <property type="evidence" value="ECO:0007669"/>
    <property type="project" value="TreeGrafter"/>
</dbReference>
<dbReference type="InterPro" id="IPR029058">
    <property type="entry name" value="AB_hydrolase_fold"/>
</dbReference>
<evidence type="ECO:0008006" key="5">
    <source>
        <dbReference type="Google" id="ProtNLM"/>
    </source>
</evidence>
<dbReference type="AlphaFoldDB" id="A0A833RX64"/>
<dbReference type="InterPro" id="IPR010468">
    <property type="entry name" value="HSL_N"/>
</dbReference>
<protein>
    <recommendedName>
        <fullName evidence="5">Hormone-sensitive lipase</fullName>
    </recommendedName>
</protein>
<proteinExistence type="predicted"/>
<evidence type="ECO:0000259" key="1">
    <source>
        <dbReference type="Pfam" id="PF06350"/>
    </source>
</evidence>
<name>A0A833RX64_9HYME</name>
<evidence type="ECO:0000313" key="3">
    <source>
        <dbReference type="EMBL" id="KAF3419767.1"/>
    </source>
</evidence>
<dbReference type="GO" id="GO:0004771">
    <property type="term" value="F:sterol ester esterase activity"/>
    <property type="evidence" value="ECO:0007669"/>
    <property type="project" value="TreeGrafter"/>
</dbReference>
<dbReference type="Gene3D" id="3.40.50.1820">
    <property type="entry name" value="alpha/beta hydrolase"/>
    <property type="match status" value="2"/>
</dbReference>
<accession>A0A833RX64</accession>
<feature type="domain" description="Alpha/beta hydrolase fold-3" evidence="2">
    <location>
        <begin position="378"/>
        <end position="521"/>
    </location>
</feature>